<evidence type="ECO:0000313" key="2">
    <source>
        <dbReference type="Proteomes" id="UP000694924"/>
    </source>
</evidence>
<feature type="signal peptide" evidence="1">
    <location>
        <begin position="1"/>
        <end position="20"/>
    </location>
</feature>
<dbReference type="RefSeq" id="XP_015182674.1">
    <property type="nucleotide sequence ID" value="XM_015327188.1"/>
</dbReference>
<accession>A0ABM1IR37</accession>
<protein>
    <submittedName>
        <fullName evidence="3">Uncharacterized protein LOC107069684</fullName>
    </submittedName>
</protein>
<dbReference type="Proteomes" id="UP000694924">
    <property type="component" value="Unplaced"/>
</dbReference>
<organism evidence="2 3">
    <name type="scientific">Polistes dominula</name>
    <name type="common">European paper wasp</name>
    <name type="synonym">Vespa dominula</name>
    <dbReference type="NCBI Taxonomy" id="743375"/>
    <lineage>
        <taxon>Eukaryota</taxon>
        <taxon>Metazoa</taxon>
        <taxon>Ecdysozoa</taxon>
        <taxon>Arthropoda</taxon>
        <taxon>Hexapoda</taxon>
        <taxon>Insecta</taxon>
        <taxon>Pterygota</taxon>
        <taxon>Neoptera</taxon>
        <taxon>Endopterygota</taxon>
        <taxon>Hymenoptera</taxon>
        <taxon>Apocrita</taxon>
        <taxon>Aculeata</taxon>
        <taxon>Vespoidea</taxon>
        <taxon>Vespidae</taxon>
        <taxon>Polistinae</taxon>
        <taxon>Polistini</taxon>
        <taxon>Polistes</taxon>
    </lineage>
</organism>
<dbReference type="SMART" id="SM00718">
    <property type="entry name" value="DM4_12"/>
    <property type="match status" value="1"/>
</dbReference>
<feature type="chain" id="PRO_5047198880" evidence="1">
    <location>
        <begin position="21"/>
        <end position="205"/>
    </location>
</feature>
<sequence>MRSSFFFIFILIEVANIVLGLSVCHRNSTDFAVRGQNSEESLVRRRRSSLVFPKGSAFVTTVAILKAIMVKEPPNWNLIYEFDVIWPIPSEENFRKNFYRKPWVIKRRHRREIYNNFEMALNSQNLPGRQCVLRTICEAATILNQPGLSLVEKALKVILENSEDVEDTDYYDLAYRKGTDCNLEYPCPFSFLQLLLYCLYSGIVI</sequence>
<dbReference type="GeneID" id="107069684"/>
<reference evidence="3" key="1">
    <citation type="submission" date="2025-08" db="UniProtKB">
        <authorList>
            <consortium name="RefSeq"/>
        </authorList>
    </citation>
    <scope>IDENTIFICATION</scope>
    <source>
        <tissue evidence="3">Whole body</tissue>
    </source>
</reference>
<evidence type="ECO:0000313" key="3">
    <source>
        <dbReference type="RefSeq" id="XP_015182674.1"/>
    </source>
</evidence>
<proteinExistence type="predicted"/>
<gene>
    <name evidence="3" type="primary">LOC107069684</name>
</gene>
<dbReference type="InterPro" id="IPR006631">
    <property type="entry name" value="DM4_12"/>
</dbReference>
<keyword evidence="2" id="KW-1185">Reference proteome</keyword>
<name>A0ABM1IR37_POLDO</name>
<dbReference type="PANTHER" id="PTHR21253">
    <property type="entry name" value="F-BOX ONLY PROTEIN 11-RELATED"/>
    <property type="match status" value="1"/>
</dbReference>
<keyword evidence="1" id="KW-0732">Signal</keyword>
<evidence type="ECO:0000256" key="1">
    <source>
        <dbReference type="SAM" id="SignalP"/>
    </source>
</evidence>
<dbReference type="PANTHER" id="PTHR21253:SF0">
    <property type="entry name" value="F-BOX ONLY PROTEIN 11-RELATED"/>
    <property type="match status" value="1"/>
</dbReference>
<dbReference type="Pfam" id="PF07841">
    <property type="entry name" value="DM4_12"/>
    <property type="match status" value="1"/>
</dbReference>